<dbReference type="STRING" id="1257118.L8H881"/>
<keyword evidence="6" id="KW-0963">Cytoplasm</keyword>
<dbReference type="PANTHER" id="PTHR15641">
    <property type="entry name" value="ELONGATOR COMPLEX PROTEIN 5"/>
    <property type="match status" value="1"/>
</dbReference>
<dbReference type="EMBL" id="KB007909">
    <property type="protein sequence ID" value="ELR20656.1"/>
    <property type="molecule type" value="Genomic_DNA"/>
</dbReference>
<keyword evidence="8" id="KW-0539">Nucleus</keyword>
<comment type="subcellular location">
    <subcellularLocation>
        <location evidence="2">Cytoplasm</location>
    </subcellularLocation>
    <subcellularLocation>
        <location evidence="1">Nucleus</location>
    </subcellularLocation>
</comment>
<dbReference type="VEuPathDB" id="AmoebaDB:ACA1_054000"/>
<evidence type="ECO:0000256" key="2">
    <source>
        <dbReference type="ARBA" id="ARBA00004496"/>
    </source>
</evidence>
<evidence type="ECO:0000256" key="4">
    <source>
        <dbReference type="ARBA" id="ARBA00009567"/>
    </source>
</evidence>
<dbReference type="GeneID" id="14921524"/>
<evidence type="ECO:0000256" key="6">
    <source>
        <dbReference type="ARBA" id="ARBA00022490"/>
    </source>
</evidence>
<dbReference type="Proteomes" id="UP000011083">
    <property type="component" value="Unassembled WGS sequence"/>
</dbReference>
<comment type="similarity">
    <text evidence="4">Belongs to the ELP5 family.</text>
</comment>
<dbReference type="UniPathway" id="UPA00988"/>
<dbReference type="RefSeq" id="XP_004344059.1">
    <property type="nucleotide sequence ID" value="XM_004344009.1"/>
</dbReference>
<evidence type="ECO:0000256" key="8">
    <source>
        <dbReference type="ARBA" id="ARBA00023242"/>
    </source>
</evidence>
<organism evidence="10 11">
    <name type="scientific">Acanthamoeba castellanii (strain ATCC 30010 / Neff)</name>
    <dbReference type="NCBI Taxonomy" id="1257118"/>
    <lineage>
        <taxon>Eukaryota</taxon>
        <taxon>Amoebozoa</taxon>
        <taxon>Discosea</taxon>
        <taxon>Longamoebia</taxon>
        <taxon>Centramoebida</taxon>
        <taxon>Acanthamoebidae</taxon>
        <taxon>Acanthamoeba</taxon>
    </lineage>
</organism>
<protein>
    <recommendedName>
        <fullName evidence="5">Elongator complex protein 5</fullName>
    </recommendedName>
</protein>
<comment type="pathway">
    <text evidence="3">tRNA modification; 5-methoxycarbonylmethyl-2-thiouridine-tRNA biosynthesis.</text>
</comment>
<dbReference type="AlphaFoldDB" id="L8H881"/>
<dbReference type="GO" id="GO:0005634">
    <property type="term" value="C:nucleus"/>
    <property type="evidence" value="ECO:0007669"/>
    <property type="project" value="UniProtKB-SubCell"/>
</dbReference>
<evidence type="ECO:0000313" key="11">
    <source>
        <dbReference type="Proteomes" id="UP000011083"/>
    </source>
</evidence>
<evidence type="ECO:0000256" key="5">
    <source>
        <dbReference type="ARBA" id="ARBA00020264"/>
    </source>
</evidence>
<evidence type="ECO:0000256" key="3">
    <source>
        <dbReference type="ARBA" id="ARBA00005043"/>
    </source>
</evidence>
<dbReference type="Pfam" id="PF10483">
    <property type="entry name" value="Elong_Iki1"/>
    <property type="match status" value="1"/>
</dbReference>
<dbReference type="OMA" id="HLYEDIN"/>
<dbReference type="GO" id="GO:0005829">
    <property type="term" value="C:cytosol"/>
    <property type="evidence" value="ECO:0007669"/>
    <property type="project" value="TreeGrafter"/>
</dbReference>
<evidence type="ECO:0000256" key="7">
    <source>
        <dbReference type="ARBA" id="ARBA00022694"/>
    </source>
</evidence>
<keyword evidence="7" id="KW-0819">tRNA processing</keyword>
<keyword evidence="11" id="KW-1185">Reference proteome</keyword>
<evidence type="ECO:0000313" key="10">
    <source>
        <dbReference type="EMBL" id="ELR20656.1"/>
    </source>
</evidence>
<evidence type="ECO:0000256" key="1">
    <source>
        <dbReference type="ARBA" id="ARBA00004123"/>
    </source>
</evidence>
<dbReference type="KEGG" id="acan:ACA1_054000"/>
<sequence>MGSIGAVLAESSGLVVAFDTTASSGVVCVLAFDCPPGGWLAPPAVAFAGGIEKEVWVDCYSDPLGWDDDCAAAATKHKGPSTYLARDPDSITAAVRQAKKDVNDSDAWLVVIDSVSSMLLRFGTARAFQLLGELRAIFGVDNHPAERSSSSSGASSTMLALAHADVHDAWTVGCLEQMATTVLRFQPVDPPGSEQQRECEILNKRPSGRITLETQLFTVDEAGEVSLTKVVKAKKTATTTTATTAITGGSQQPVTTAAVAQTAAEKSPIDPAAGLTFSLTRTEQQEQDRQALILPHDQRAAGAVQINLDDFADDDDDDEGDDDDPDGDLDT</sequence>
<gene>
    <name evidence="10" type="ORF">ACA1_054000</name>
</gene>
<feature type="region of interest" description="Disordered" evidence="9">
    <location>
        <begin position="306"/>
        <end position="331"/>
    </location>
</feature>
<dbReference type="PANTHER" id="PTHR15641:SF1">
    <property type="entry name" value="ELONGATOR COMPLEX PROTEIN 5"/>
    <property type="match status" value="1"/>
</dbReference>
<evidence type="ECO:0000256" key="9">
    <source>
        <dbReference type="SAM" id="MobiDB-lite"/>
    </source>
</evidence>
<dbReference type="GO" id="GO:0002098">
    <property type="term" value="P:tRNA wobble uridine modification"/>
    <property type="evidence" value="ECO:0007669"/>
    <property type="project" value="InterPro"/>
</dbReference>
<feature type="compositionally biased region" description="Acidic residues" evidence="9">
    <location>
        <begin position="310"/>
        <end position="331"/>
    </location>
</feature>
<proteinExistence type="inferred from homology"/>
<dbReference type="OrthoDB" id="166907at2759"/>
<reference evidence="10 11" key="1">
    <citation type="journal article" date="2013" name="Genome Biol.">
        <title>Genome of Acanthamoeba castellanii highlights extensive lateral gene transfer and early evolution of tyrosine kinase signaling.</title>
        <authorList>
            <person name="Clarke M."/>
            <person name="Lohan A.J."/>
            <person name="Liu B."/>
            <person name="Lagkouvardos I."/>
            <person name="Roy S."/>
            <person name="Zafar N."/>
            <person name="Bertelli C."/>
            <person name="Schilde C."/>
            <person name="Kianianmomeni A."/>
            <person name="Burglin T.R."/>
            <person name="Frech C."/>
            <person name="Turcotte B."/>
            <person name="Kopec K.O."/>
            <person name="Synnott J.M."/>
            <person name="Choo C."/>
            <person name="Paponov I."/>
            <person name="Finkler A."/>
            <person name="Soon Heng Tan C."/>
            <person name="Hutchins A.P."/>
            <person name="Weinmeier T."/>
            <person name="Rattei T."/>
            <person name="Chu J.S."/>
            <person name="Gimenez G."/>
            <person name="Irimia M."/>
            <person name="Rigden D.J."/>
            <person name="Fitzpatrick D.A."/>
            <person name="Lorenzo-Morales J."/>
            <person name="Bateman A."/>
            <person name="Chiu C.H."/>
            <person name="Tang P."/>
            <person name="Hegemann P."/>
            <person name="Fromm H."/>
            <person name="Raoult D."/>
            <person name="Greub G."/>
            <person name="Miranda-Saavedra D."/>
            <person name="Chen N."/>
            <person name="Nash P."/>
            <person name="Ginger M.L."/>
            <person name="Horn M."/>
            <person name="Schaap P."/>
            <person name="Caler L."/>
            <person name="Loftus B."/>
        </authorList>
    </citation>
    <scope>NUCLEOTIDE SEQUENCE [LARGE SCALE GENOMIC DNA]</scope>
    <source>
        <strain evidence="10 11">Neff</strain>
    </source>
</reference>
<accession>L8H881</accession>
<dbReference type="InterPro" id="IPR019519">
    <property type="entry name" value="Elp5"/>
</dbReference>
<name>L8H881_ACACF</name>
<dbReference type="GO" id="GO:0033588">
    <property type="term" value="C:elongator holoenzyme complex"/>
    <property type="evidence" value="ECO:0007669"/>
    <property type="project" value="InterPro"/>
</dbReference>
<dbReference type="GO" id="GO:0000049">
    <property type="term" value="F:tRNA binding"/>
    <property type="evidence" value="ECO:0007669"/>
    <property type="project" value="TreeGrafter"/>
</dbReference>